<dbReference type="PANTHER" id="PTHR36011:SF1">
    <property type="entry name" value="BAT2 DOMAIN PROTEIN"/>
    <property type="match status" value="1"/>
</dbReference>
<protein>
    <recommendedName>
        <fullName evidence="2">DUF7798 domain-containing protein</fullName>
    </recommendedName>
</protein>
<name>A0ABD1QLU6_9LAMI</name>
<dbReference type="EMBL" id="JBFOLJ010000014">
    <property type="protein sequence ID" value="KAL2477216.1"/>
    <property type="molecule type" value="Genomic_DNA"/>
</dbReference>
<reference evidence="4" key="1">
    <citation type="submission" date="2024-07" db="EMBL/GenBank/DDBJ databases">
        <title>Two chromosome-level genome assemblies of Korean endemic species Abeliophyllum distichum and Forsythia ovata (Oleaceae).</title>
        <authorList>
            <person name="Jang H."/>
        </authorList>
    </citation>
    <scope>NUCLEOTIDE SEQUENCE [LARGE SCALE GENOMIC DNA]</scope>
</reference>
<keyword evidence="4" id="KW-1185">Reference proteome</keyword>
<feature type="domain" description="DUF7798" evidence="2">
    <location>
        <begin position="18"/>
        <end position="279"/>
    </location>
</feature>
<gene>
    <name evidence="3" type="ORF">Fot_46230</name>
</gene>
<proteinExistence type="predicted"/>
<dbReference type="Pfam" id="PF25074">
    <property type="entry name" value="DUF7798"/>
    <property type="match status" value="1"/>
</dbReference>
<organism evidence="3 4">
    <name type="scientific">Forsythia ovata</name>
    <dbReference type="NCBI Taxonomy" id="205694"/>
    <lineage>
        <taxon>Eukaryota</taxon>
        <taxon>Viridiplantae</taxon>
        <taxon>Streptophyta</taxon>
        <taxon>Embryophyta</taxon>
        <taxon>Tracheophyta</taxon>
        <taxon>Spermatophyta</taxon>
        <taxon>Magnoliopsida</taxon>
        <taxon>eudicotyledons</taxon>
        <taxon>Gunneridae</taxon>
        <taxon>Pentapetalae</taxon>
        <taxon>asterids</taxon>
        <taxon>lamiids</taxon>
        <taxon>Lamiales</taxon>
        <taxon>Oleaceae</taxon>
        <taxon>Forsythieae</taxon>
        <taxon>Forsythia</taxon>
    </lineage>
</organism>
<dbReference type="PANTHER" id="PTHR36011">
    <property type="entry name" value="BAT2 DOMAIN PROTEIN"/>
    <property type="match status" value="1"/>
</dbReference>
<dbReference type="Proteomes" id="UP001604277">
    <property type="component" value="Unassembled WGS sequence"/>
</dbReference>
<evidence type="ECO:0000313" key="3">
    <source>
        <dbReference type="EMBL" id="KAL2477216.1"/>
    </source>
</evidence>
<dbReference type="InterPro" id="IPR056700">
    <property type="entry name" value="DUF7798"/>
</dbReference>
<evidence type="ECO:0000313" key="4">
    <source>
        <dbReference type="Proteomes" id="UP001604277"/>
    </source>
</evidence>
<accession>A0ABD1QLU6</accession>
<dbReference type="AlphaFoldDB" id="A0ABD1QLU6"/>
<evidence type="ECO:0000256" key="1">
    <source>
        <dbReference type="SAM" id="MobiDB-lite"/>
    </source>
</evidence>
<sequence>MKINSSKKSHLTDASISTGGPEQLEELEALSNHYALLSNRRKAKLSTEQKTIYDGKLKDVQHVFDLSAELDGNSTESGKGKKVEAETDDSFDELKNLHDSSVRKAAELAAGFASSVAGLAPNDIIQRTAGRLDSLHSEGVHRLSEMCCCAVTQLLMLGKSIISHANRVQDQEIYEETVKIDCPEDSVERVKIIRMQALSMTGNLESVFNSFITGISDVAEAYSAAFKSATADSQVNPPKSIQEKANTFSEQLRADHTAAVGKIQDGLQYLSYVVLSTSIPAA</sequence>
<comment type="caution">
    <text evidence="3">The sequence shown here is derived from an EMBL/GenBank/DDBJ whole genome shotgun (WGS) entry which is preliminary data.</text>
</comment>
<feature type="compositionally biased region" description="Polar residues" evidence="1">
    <location>
        <begin position="10"/>
        <end position="20"/>
    </location>
</feature>
<feature type="region of interest" description="Disordered" evidence="1">
    <location>
        <begin position="1"/>
        <end position="21"/>
    </location>
</feature>
<evidence type="ECO:0000259" key="2">
    <source>
        <dbReference type="Pfam" id="PF25074"/>
    </source>
</evidence>